<evidence type="ECO:0000313" key="10">
    <source>
        <dbReference type="EMBL" id="NML47628.1"/>
    </source>
</evidence>
<evidence type="ECO:0000256" key="3">
    <source>
        <dbReference type="ARBA" id="ARBA00022692"/>
    </source>
</evidence>
<evidence type="ECO:0000313" key="11">
    <source>
        <dbReference type="Proteomes" id="UP000541185"/>
    </source>
</evidence>
<feature type="transmembrane region" description="Helical" evidence="7">
    <location>
        <begin position="107"/>
        <end position="125"/>
    </location>
</feature>
<evidence type="ECO:0000259" key="9">
    <source>
        <dbReference type="Pfam" id="PF13515"/>
    </source>
</evidence>
<evidence type="ECO:0000256" key="7">
    <source>
        <dbReference type="SAM" id="Phobius"/>
    </source>
</evidence>
<feature type="transmembrane region" description="Helical" evidence="7">
    <location>
        <begin position="509"/>
        <end position="527"/>
    </location>
</feature>
<dbReference type="AlphaFoldDB" id="A0A848HIS9"/>
<dbReference type="GO" id="GO:0005886">
    <property type="term" value="C:plasma membrane"/>
    <property type="evidence" value="ECO:0007669"/>
    <property type="project" value="UniProtKB-SubCell"/>
</dbReference>
<reference evidence="10 11" key="1">
    <citation type="submission" date="2020-04" db="EMBL/GenBank/DDBJ databases">
        <title>Ramlibacter sp. G-1-2-2 isolated from soil.</title>
        <authorList>
            <person name="Dahal R.H."/>
        </authorList>
    </citation>
    <scope>NUCLEOTIDE SEQUENCE [LARGE SCALE GENOMIC DNA]</scope>
    <source>
        <strain evidence="10 11">G-1-2-2</strain>
    </source>
</reference>
<gene>
    <name evidence="10" type="ORF">HHL11_28015</name>
</gene>
<comment type="caution">
    <text evidence="10">The sequence shown here is derived from an EMBL/GenBank/DDBJ whole genome shotgun (WGS) entry which is preliminary data.</text>
</comment>
<evidence type="ECO:0000256" key="4">
    <source>
        <dbReference type="ARBA" id="ARBA00022989"/>
    </source>
</evidence>
<feature type="domain" description="Integral membrane protein YccS N-terminal" evidence="8">
    <location>
        <begin position="71"/>
        <end position="290"/>
    </location>
</feature>
<evidence type="ECO:0000256" key="5">
    <source>
        <dbReference type="ARBA" id="ARBA00023136"/>
    </source>
</evidence>
<dbReference type="InterPro" id="IPR032692">
    <property type="entry name" value="YccS_N"/>
</dbReference>
<feature type="transmembrane region" description="Helical" evidence="7">
    <location>
        <begin position="83"/>
        <end position="101"/>
    </location>
</feature>
<feature type="transmembrane region" description="Helical" evidence="7">
    <location>
        <begin position="441"/>
        <end position="466"/>
    </location>
</feature>
<dbReference type="PANTHER" id="PTHR30509:SF9">
    <property type="entry name" value="MULTIDRUG RESISTANCE PROTEIN MDTO"/>
    <property type="match status" value="1"/>
</dbReference>
<evidence type="ECO:0000256" key="2">
    <source>
        <dbReference type="ARBA" id="ARBA00022475"/>
    </source>
</evidence>
<keyword evidence="3 7" id="KW-0812">Transmembrane</keyword>
<keyword evidence="11" id="KW-1185">Reference proteome</keyword>
<feature type="transmembrane region" description="Helical" evidence="7">
    <location>
        <begin position="56"/>
        <end position="76"/>
    </location>
</feature>
<dbReference type="RefSeq" id="WP_169421894.1">
    <property type="nucleotide sequence ID" value="NZ_JABBFX010000003.1"/>
</dbReference>
<feature type="transmembrane region" description="Helical" evidence="7">
    <location>
        <begin position="387"/>
        <end position="406"/>
    </location>
</feature>
<dbReference type="Pfam" id="PF12805">
    <property type="entry name" value="FUSC-like"/>
    <property type="match status" value="1"/>
</dbReference>
<keyword evidence="2" id="KW-1003">Cell membrane</keyword>
<protein>
    <submittedName>
        <fullName evidence="10">FUSC family protein</fullName>
    </submittedName>
</protein>
<evidence type="ECO:0000259" key="8">
    <source>
        <dbReference type="Pfam" id="PF12805"/>
    </source>
</evidence>
<accession>A0A848HIS9</accession>
<evidence type="ECO:0000256" key="1">
    <source>
        <dbReference type="ARBA" id="ARBA00004651"/>
    </source>
</evidence>
<dbReference type="EMBL" id="JABBFX010000003">
    <property type="protein sequence ID" value="NML47628.1"/>
    <property type="molecule type" value="Genomic_DNA"/>
</dbReference>
<comment type="subcellular location">
    <subcellularLocation>
        <location evidence="1">Cell membrane</location>
        <topology evidence="1">Multi-pass membrane protein</topology>
    </subcellularLocation>
</comment>
<dbReference type="PANTHER" id="PTHR30509">
    <property type="entry name" value="P-HYDROXYBENZOIC ACID EFFLUX PUMP SUBUNIT-RELATED"/>
    <property type="match status" value="1"/>
</dbReference>
<sequence length="716" mass="77006">MGLSSWMANGMVSALGLLLISTLIHLLLGPAAGAAASVGAIVVAPPDQPAPRKGKFTHFLPAVLIGTPLFFATGMLRHSQPELAVLVVGATFLAFLGAAWGKRGLPISVSVMFAMIFALAAPPWTSLREAEHQTFAFFLGAAIYTVWGTLANSLLNQRYRVLSVVDSLHTVATLMRTQGLHFTMAAETQQRTALVGRLMKQQAALADQLQTARNILLEAPTTPRRLQLAGMLIQLLDMRDHLVACALDLDAVRADPGQQELLRVLGVELQALAGDLEELGDAMLLGRTPTAFSHARPLLAAETALAPGPSDADMHAPPVQVLAGALSRRVGYVHDEVLRLVALARGEREPDVDVVRTAWQLFVSPTKWSWRPFLTLWRWDAPPLRHAIRAALAIATGLVVGILLPWGSHEYWILLTIVVVLRGSLAQTLERRNSRVAGTLLGCVLAGGLLYARLPAAALVVLVAVFQGIAHAFALQRYVVTAVAATVLALVQAHLLNPGASAVFEVAERVLDTLIGATIAWVFSYVLPSWERTQVGALVARTLAAQAKHAQLSLALAQEEAPGADSELAWRLARREAYDSLSALVQAIQRSLSEPRAVRPPLRALERMLAHSYQLLAQLTAIKTMLLQRRDRLNVAQLQGPLDQAARTIAGALTGGNTPPPGTLPAHQDPPAMLDLPDASEHDLSPFLLRRLRLAADLARDLQADAARTRARTVTA</sequence>
<proteinExistence type="inferred from homology"/>
<dbReference type="InterPro" id="IPR049453">
    <property type="entry name" value="Memb_transporter_dom"/>
</dbReference>
<evidence type="ECO:0000256" key="6">
    <source>
        <dbReference type="ARBA" id="ARBA00043993"/>
    </source>
</evidence>
<comment type="similarity">
    <text evidence="6">Belongs to the YccS/YhfK family.</text>
</comment>
<keyword evidence="4 7" id="KW-1133">Transmembrane helix</keyword>
<organism evidence="10 11">
    <name type="scientific">Ramlibacter agri</name>
    <dbReference type="NCBI Taxonomy" id="2728837"/>
    <lineage>
        <taxon>Bacteria</taxon>
        <taxon>Pseudomonadati</taxon>
        <taxon>Pseudomonadota</taxon>
        <taxon>Betaproteobacteria</taxon>
        <taxon>Burkholderiales</taxon>
        <taxon>Comamonadaceae</taxon>
        <taxon>Ramlibacter</taxon>
    </lineage>
</organism>
<dbReference type="Proteomes" id="UP000541185">
    <property type="component" value="Unassembled WGS sequence"/>
</dbReference>
<dbReference type="Pfam" id="PF13515">
    <property type="entry name" value="FUSC_2"/>
    <property type="match status" value="1"/>
</dbReference>
<feature type="transmembrane region" description="Helical" evidence="7">
    <location>
        <begin position="478"/>
        <end position="497"/>
    </location>
</feature>
<feature type="domain" description="Integral membrane bound transporter" evidence="9">
    <location>
        <begin position="403"/>
        <end position="523"/>
    </location>
</feature>
<name>A0A848HIS9_9BURK</name>
<keyword evidence="5 7" id="KW-0472">Membrane</keyword>